<dbReference type="PROSITE" id="PS50043">
    <property type="entry name" value="HTH_LUXR_2"/>
    <property type="match status" value="1"/>
</dbReference>
<feature type="domain" description="HTH luxR-type" evidence="4">
    <location>
        <begin position="152"/>
        <end position="217"/>
    </location>
</feature>
<evidence type="ECO:0000256" key="1">
    <source>
        <dbReference type="ARBA" id="ARBA00022553"/>
    </source>
</evidence>
<dbReference type="InterPro" id="IPR058245">
    <property type="entry name" value="NreC/VraR/RcsB-like_REC"/>
</dbReference>
<feature type="modified residue" description="4-aspartylphosphate" evidence="3">
    <location>
        <position position="61"/>
    </location>
</feature>
<dbReference type="Pfam" id="PF00072">
    <property type="entry name" value="Response_reg"/>
    <property type="match status" value="1"/>
</dbReference>
<dbReference type="SMART" id="SM00421">
    <property type="entry name" value="HTH_LUXR"/>
    <property type="match status" value="1"/>
</dbReference>
<keyword evidence="2 6" id="KW-0238">DNA-binding</keyword>
<dbReference type="PANTHER" id="PTHR45566">
    <property type="entry name" value="HTH-TYPE TRANSCRIPTIONAL REGULATOR YHJB-RELATED"/>
    <property type="match status" value="1"/>
</dbReference>
<accession>A0A369TR92</accession>
<dbReference type="PRINTS" id="PR00038">
    <property type="entry name" value="HTHLUXR"/>
</dbReference>
<dbReference type="SUPFAM" id="SSF52172">
    <property type="entry name" value="CheY-like"/>
    <property type="match status" value="1"/>
</dbReference>
<dbReference type="CDD" id="cd06170">
    <property type="entry name" value="LuxR_C_like"/>
    <property type="match status" value="1"/>
</dbReference>
<feature type="domain" description="Response regulatory" evidence="5">
    <location>
        <begin position="10"/>
        <end position="126"/>
    </location>
</feature>
<dbReference type="GO" id="GO:0000160">
    <property type="term" value="P:phosphorelay signal transduction system"/>
    <property type="evidence" value="ECO:0007669"/>
    <property type="project" value="InterPro"/>
</dbReference>
<dbReference type="Gene3D" id="3.40.50.2300">
    <property type="match status" value="1"/>
</dbReference>
<dbReference type="AlphaFoldDB" id="A0A369TR92"/>
<dbReference type="CDD" id="cd17535">
    <property type="entry name" value="REC_NarL-like"/>
    <property type="match status" value="1"/>
</dbReference>
<keyword evidence="7" id="KW-1185">Reference proteome</keyword>
<dbReference type="Pfam" id="PF00196">
    <property type="entry name" value="GerE"/>
    <property type="match status" value="1"/>
</dbReference>
<evidence type="ECO:0000313" key="6">
    <source>
        <dbReference type="EMBL" id="RDD66955.1"/>
    </source>
</evidence>
<dbReference type="InterPro" id="IPR001789">
    <property type="entry name" value="Sig_transdc_resp-reg_receiver"/>
</dbReference>
<gene>
    <name evidence="6" type="ORF">DU478_07155</name>
</gene>
<dbReference type="SUPFAM" id="SSF46894">
    <property type="entry name" value="C-terminal effector domain of the bipartite response regulators"/>
    <property type="match status" value="1"/>
</dbReference>
<dbReference type="InterPro" id="IPR000792">
    <property type="entry name" value="Tscrpt_reg_LuxR_C"/>
</dbReference>
<dbReference type="Proteomes" id="UP000253977">
    <property type="component" value="Unassembled WGS sequence"/>
</dbReference>
<proteinExistence type="predicted"/>
<dbReference type="OrthoDB" id="9814495at2"/>
<dbReference type="EMBL" id="QPMK01000004">
    <property type="protein sequence ID" value="RDD66955.1"/>
    <property type="molecule type" value="Genomic_DNA"/>
</dbReference>
<organism evidence="6 7">
    <name type="scientific">Thalassococcus profundi</name>
    <dbReference type="NCBI Taxonomy" id="2282382"/>
    <lineage>
        <taxon>Bacteria</taxon>
        <taxon>Pseudomonadati</taxon>
        <taxon>Pseudomonadota</taxon>
        <taxon>Alphaproteobacteria</taxon>
        <taxon>Rhodobacterales</taxon>
        <taxon>Roseobacteraceae</taxon>
        <taxon>Thalassococcus</taxon>
    </lineage>
</organism>
<comment type="caution">
    <text evidence="6">The sequence shown here is derived from an EMBL/GenBank/DDBJ whole genome shotgun (WGS) entry which is preliminary data.</text>
</comment>
<sequence>MHPRAQTPTSALVVDDHPLFCDALTLTLQSIADFDTVRTAGTLEAAMSALEEQPSDLIILDLNLPDVNGLDGLVRLRHSAPRAAILIASSMADNRMICHALKAGADGFVPKHSQRAVFRRAIEALETGRTFVPDGYIDPEGGNDGDGTPGDAIGRLASLTNQQSRILSLICEGKLNKQIAFDLSIAETTVKAHVTAIMRKLGVHSRTQAVLIAQEARFSKVLPGDE</sequence>
<evidence type="ECO:0000256" key="2">
    <source>
        <dbReference type="ARBA" id="ARBA00023125"/>
    </source>
</evidence>
<dbReference type="GO" id="GO:0006355">
    <property type="term" value="P:regulation of DNA-templated transcription"/>
    <property type="evidence" value="ECO:0007669"/>
    <property type="project" value="InterPro"/>
</dbReference>
<protein>
    <submittedName>
        <fullName evidence="6">DNA-binding response regulator</fullName>
    </submittedName>
</protein>
<evidence type="ECO:0000259" key="4">
    <source>
        <dbReference type="PROSITE" id="PS50043"/>
    </source>
</evidence>
<keyword evidence="1 3" id="KW-0597">Phosphoprotein</keyword>
<evidence type="ECO:0000313" key="7">
    <source>
        <dbReference type="Proteomes" id="UP000253977"/>
    </source>
</evidence>
<evidence type="ECO:0000256" key="3">
    <source>
        <dbReference type="PROSITE-ProRule" id="PRU00169"/>
    </source>
</evidence>
<name>A0A369TR92_9RHOB</name>
<dbReference type="GO" id="GO:0003677">
    <property type="term" value="F:DNA binding"/>
    <property type="evidence" value="ECO:0007669"/>
    <property type="project" value="UniProtKB-KW"/>
</dbReference>
<dbReference type="SMART" id="SM00448">
    <property type="entry name" value="REC"/>
    <property type="match status" value="1"/>
</dbReference>
<dbReference type="PANTHER" id="PTHR45566:SF1">
    <property type="entry name" value="HTH-TYPE TRANSCRIPTIONAL REGULATOR YHJB-RELATED"/>
    <property type="match status" value="1"/>
</dbReference>
<dbReference type="PROSITE" id="PS00622">
    <property type="entry name" value="HTH_LUXR_1"/>
    <property type="match status" value="1"/>
</dbReference>
<evidence type="ECO:0000259" key="5">
    <source>
        <dbReference type="PROSITE" id="PS50110"/>
    </source>
</evidence>
<dbReference type="InterPro" id="IPR011006">
    <property type="entry name" value="CheY-like_superfamily"/>
</dbReference>
<reference evidence="6 7" key="1">
    <citation type="submission" date="2018-07" db="EMBL/GenBank/DDBJ databases">
        <title>Thalassococcus profundi sp. nov., a marine bacterium isolated from deep seawater of Okinawa Trough.</title>
        <authorList>
            <person name="Yu M."/>
        </authorList>
    </citation>
    <scope>NUCLEOTIDE SEQUENCE [LARGE SCALE GENOMIC DNA]</scope>
    <source>
        <strain evidence="6 7">WRAS1</strain>
    </source>
</reference>
<dbReference type="InterPro" id="IPR051015">
    <property type="entry name" value="EvgA-like"/>
</dbReference>
<dbReference type="InterPro" id="IPR016032">
    <property type="entry name" value="Sig_transdc_resp-reg_C-effctor"/>
</dbReference>
<dbReference type="PROSITE" id="PS50110">
    <property type="entry name" value="RESPONSE_REGULATORY"/>
    <property type="match status" value="1"/>
</dbReference>